<gene>
    <name evidence="7" type="ORF">ML536_03195</name>
</gene>
<evidence type="ECO:0000256" key="4">
    <source>
        <dbReference type="ARBA" id="ARBA00022989"/>
    </source>
</evidence>
<dbReference type="InterPro" id="IPR002797">
    <property type="entry name" value="Polysacc_synth"/>
</dbReference>
<evidence type="ECO:0000313" key="8">
    <source>
        <dbReference type="Proteomes" id="UP001156140"/>
    </source>
</evidence>
<dbReference type="EMBL" id="JALAZD010000001">
    <property type="protein sequence ID" value="MCI0125828.1"/>
    <property type="molecule type" value="Genomic_DNA"/>
</dbReference>
<evidence type="ECO:0000256" key="3">
    <source>
        <dbReference type="ARBA" id="ARBA00022692"/>
    </source>
</evidence>
<feature type="transmembrane region" description="Helical" evidence="6">
    <location>
        <begin position="106"/>
        <end position="130"/>
    </location>
</feature>
<dbReference type="RefSeq" id="WP_281734940.1">
    <property type="nucleotide sequence ID" value="NZ_JAKETQ010000001.1"/>
</dbReference>
<dbReference type="Proteomes" id="UP001156140">
    <property type="component" value="Unassembled WGS sequence"/>
</dbReference>
<dbReference type="PANTHER" id="PTHR30250:SF11">
    <property type="entry name" value="O-ANTIGEN TRANSPORTER-RELATED"/>
    <property type="match status" value="1"/>
</dbReference>
<keyword evidence="8" id="KW-1185">Reference proteome</keyword>
<evidence type="ECO:0000256" key="6">
    <source>
        <dbReference type="SAM" id="Phobius"/>
    </source>
</evidence>
<feature type="transmembrane region" description="Helical" evidence="6">
    <location>
        <begin position="377"/>
        <end position="397"/>
    </location>
</feature>
<feature type="transmembrane region" description="Helical" evidence="6">
    <location>
        <begin position="353"/>
        <end position="371"/>
    </location>
</feature>
<dbReference type="PANTHER" id="PTHR30250">
    <property type="entry name" value="PST FAMILY PREDICTED COLANIC ACID TRANSPORTER"/>
    <property type="match status" value="1"/>
</dbReference>
<dbReference type="Pfam" id="PF01943">
    <property type="entry name" value="Polysacc_synt"/>
    <property type="match status" value="1"/>
</dbReference>
<feature type="transmembrane region" description="Helical" evidence="6">
    <location>
        <begin position="320"/>
        <end position="341"/>
    </location>
</feature>
<name>A0AA41QJU2_9HYPH</name>
<feature type="transmembrane region" description="Helical" evidence="6">
    <location>
        <begin position="37"/>
        <end position="61"/>
    </location>
</feature>
<accession>A0AA41QJU2</accession>
<comment type="caution">
    <text evidence="7">The sequence shown here is derived from an EMBL/GenBank/DDBJ whole genome shotgun (WGS) entry which is preliminary data.</text>
</comment>
<feature type="transmembrane region" description="Helical" evidence="6">
    <location>
        <begin position="142"/>
        <end position="162"/>
    </location>
</feature>
<reference evidence="7" key="1">
    <citation type="submission" date="2022-03" db="EMBL/GenBank/DDBJ databases">
        <title>The complete genome sequence of a Methyloterrigena soli.</title>
        <authorList>
            <person name="Zi Z."/>
        </authorList>
    </citation>
    <scope>NUCLEOTIDE SEQUENCE</scope>
    <source>
        <strain evidence="7">M48</strain>
    </source>
</reference>
<evidence type="ECO:0000313" key="7">
    <source>
        <dbReference type="EMBL" id="MCI0125828.1"/>
    </source>
</evidence>
<keyword evidence="3 6" id="KW-0812">Transmembrane</keyword>
<feature type="transmembrane region" description="Helical" evidence="6">
    <location>
        <begin position="287"/>
        <end position="308"/>
    </location>
</feature>
<dbReference type="InterPro" id="IPR050833">
    <property type="entry name" value="Poly_Biosynth_Transport"/>
</dbReference>
<keyword evidence="2" id="KW-1003">Cell membrane</keyword>
<comment type="subcellular location">
    <subcellularLocation>
        <location evidence="1">Cell membrane</location>
        <topology evidence="1">Multi-pass membrane protein</topology>
    </subcellularLocation>
</comment>
<evidence type="ECO:0000256" key="2">
    <source>
        <dbReference type="ARBA" id="ARBA00022475"/>
    </source>
</evidence>
<keyword evidence="4 6" id="KW-1133">Transmembrane helix</keyword>
<dbReference type="AlphaFoldDB" id="A0AA41QJU2"/>
<evidence type="ECO:0000256" key="1">
    <source>
        <dbReference type="ARBA" id="ARBA00004651"/>
    </source>
</evidence>
<protein>
    <submittedName>
        <fullName evidence="7">Oligosaccharide flippase family protein</fullName>
    </submittedName>
</protein>
<feature type="transmembrane region" description="Helical" evidence="6">
    <location>
        <begin position="81"/>
        <end position="100"/>
    </location>
</feature>
<feature type="transmembrane region" description="Helical" evidence="6">
    <location>
        <begin position="168"/>
        <end position="190"/>
    </location>
</feature>
<proteinExistence type="predicted"/>
<evidence type="ECO:0000256" key="5">
    <source>
        <dbReference type="ARBA" id="ARBA00023136"/>
    </source>
</evidence>
<keyword evidence="5 6" id="KW-0472">Membrane</keyword>
<dbReference type="GO" id="GO:0005886">
    <property type="term" value="C:plasma membrane"/>
    <property type="evidence" value="ECO:0007669"/>
    <property type="project" value="UniProtKB-SubCell"/>
</dbReference>
<organism evidence="7 8">
    <name type="scientific">Paradevosia shaoguanensis</name>
    <dbReference type="NCBI Taxonomy" id="1335043"/>
    <lineage>
        <taxon>Bacteria</taxon>
        <taxon>Pseudomonadati</taxon>
        <taxon>Pseudomonadota</taxon>
        <taxon>Alphaproteobacteria</taxon>
        <taxon>Hyphomicrobiales</taxon>
        <taxon>Devosiaceae</taxon>
        <taxon>Paradevosia</taxon>
    </lineage>
</organism>
<sequence length="425" mass="44503">MNRHKALLTLALLGRLLAGFASLFLLARTLGPADYGVVATVFAYAAIVALLTDFGFPVTLLRDIGAQPEKAGEFLAAGLRVKTLLAAMASFILLGVLTTLRLDAPLFWSSICVYLAVLAASYADLALIALRGLGRYDREVVLVWFGTILFAAILLAAAWSTLALLPMALALLLARLVQTGLAFAGLRNILTLRFRGPILPHLRSSASMAADTFLTALSGQVDVVLVSLLLGLEATGLYQLGARIASYALLPSQVLAGVYTPALSALHFARKPEAPALEARMRLEFPLGGLLFGGAVAGLMPFIAPWLFGPAFALPTWAWLGFGAFVFARFATGALGIALVARRMIRARLLGQSLGLAFLCAAMVALLPAFGMAIAPWLAAATTALTAAVYAVALLIANASGRRGESHWPEAGALAVRSSPPAGAP</sequence>